<evidence type="ECO:0000256" key="3">
    <source>
        <dbReference type="ARBA" id="ARBA00022763"/>
    </source>
</evidence>
<dbReference type="InterPro" id="IPR006379">
    <property type="entry name" value="HAD-SF_hydro_IIB"/>
</dbReference>
<dbReference type="GO" id="GO:0003684">
    <property type="term" value="F:damaged DNA binding"/>
    <property type="evidence" value="ECO:0007669"/>
    <property type="project" value="InterPro"/>
</dbReference>
<keyword evidence="3" id="KW-0227">DNA damage</keyword>
<evidence type="ECO:0000256" key="6">
    <source>
        <dbReference type="ARBA" id="ARBA00023239"/>
    </source>
</evidence>
<dbReference type="EC" id="4.2.99.18" evidence="2"/>
<keyword evidence="4 13" id="KW-0378">Hydrolase</keyword>
<dbReference type="Pfam" id="PF07934">
    <property type="entry name" value="OGG_N"/>
    <property type="match status" value="1"/>
</dbReference>
<evidence type="ECO:0000256" key="1">
    <source>
        <dbReference type="ARBA" id="ARBA00010679"/>
    </source>
</evidence>
<keyword evidence="8" id="KW-0326">Glycosidase</keyword>
<accession>A0A173ZN53</accession>
<comment type="catalytic activity">
    <reaction evidence="9">
        <text>2'-deoxyribonucleotide-(2'-deoxyribose 5'-phosphate)-2'-deoxyribonucleotide-DNA = a 3'-end 2'-deoxyribonucleotide-(2,3-dehydro-2,3-deoxyribose 5'-phosphate)-DNA + a 5'-end 5'-phospho-2'-deoxyribonucleoside-DNA + H(+)</text>
        <dbReference type="Rhea" id="RHEA:66592"/>
        <dbReference type="Rhea" id="RHEA-COMP:13180"/>
        <dbReference type="Rhea" id="RHEA-COMP:16897"/>
        <dbReference type="Rhea" id="RHEA-COMP:17067"/>
        <dbReference type="ChEBI" id="CHEBI:15378"/>
        <dbReference type="ChEBI" id="CHEBI:136412"/>
        <dbReference type="ChEBI" id="CHEBI:157695"/>
        <dbReference type="ChEBI" id="CHEBI:167181"/>
        <dbReference type="EC" id="4.2.99.18"/>
    </reaction>
</comment>
<dbReference type="InterPro" id="IPR012904">
    <property type="entry name" value="OGG_N"/>
</dbReference>
<feature type="compositionally biased region" description="Basic and acidic residues" evidence="10">
    <location>
        <begin position="294"/>
        <end position="317"/>
    </location>
</feature>
<reference evidence="16 17" key="2">
    <citation type="submission" date="2018-08" db="EMBL/GenBank/DDBJ databases">
        <title>A genome reference for cultivated species of the human gut microbiota.</title>
        <authorList>
            <person name="Zou Y."/>
            <person name="Xue W."/>
            <person name="Luo G."/>
        </authorList>
    </citation>
    <scope>NUCLEOTIDE SEQUENCE [LARGE SCALE GENOMIC DNA]</scope>
    <source>
        <strain evidence="14 16">AF45-14BH</strain>
        <strain evidence="13 17">AM48-23BH</strain>
    </source>
</reference>
<evidence type="ECO:0000256" key="5">
    <source>
        <dbReference type="ARBA" id="ARBA00023204"/>
    </source>
</evidence>
<dbReference type="EMBL" id="CYZL01000004">
    <property type="protein sequence ID" value="CUN77253.1"/>
    <property type="molecule type" value="Genomic_DNA"/>
</dbReference>
<dbReference type="RefSeq" id="WP_055298030.1">
    <property type="nucleotide sequence ID" value="NZ_BLYK01000034.1"/>
</dbReference>
<dbReference type="SUPFAM" id="SSF48150">
    <property type="entry name" value="DNA-glycosylase"/>
    <property type="match status" value="1"/>
</dbReference>
<name>A0A173ZN53_9FIRM</name>
<dbReference type="SMART" id="SM00478">
    <property type="entry name" value="ENDO3c"/>
    <property type="match status" value="1"/>
</dbReference>
<dbReference type="GO" id="GO:0140078">
    <property type="term" value="F:class I DNA-(apurinic or apyrimidinic site) endonuclease activity"/>
    <property type="evidence" value="ECO:0007669"/>
    <property type="project" value="UniProtKB-EC"/>
</dbReference>
<dbReference type="InterPro" id="IPR052054">
    <property type="entry name" value="Oxidative_DNA_repair_enzyme"/>
</dbReference>
<dbReference type="AlphaFoldDB" id="A0A173ZN53"/>
<evidence type="ECO:0000313" key="12">
    <source>
        <dbReference type="EMBL" id="CUN77253.1"/>
    </source>
</evidence>
<dbReference type="InterPro" id="IPR011257">
    <property type="entry name" value="DNA_glycosylase"/>
</dbReference>
<dbReference type="EMBL" id="QRNJ01000082">
    <property type="protein sequence ID" value="RHK34061.1"/>
    <property type="molecule type" value="Genomic_DNA"/>
</dbReference>
<dbReference type="Gene3D" id="3.30.1240.10">
    <property type="match status" value="2"/>
</dbReference>
<evidence type="ECO:0000256" key="4">
    <source>
        <dbReference type="ARBA" id="ARBA00022801"/>
    </source>
</evidence>
<proteinExistence type="inferred from homology"/>
<dbReference type="CDD" id="cd00056">
    <property type="entry name" value="ENDO3c"/>
    <property type="match status" value="1"/>
</dbReference>
<dbReference type="Gene3D" id="3.30.310.260">
    <property type="match status" value="1"/>
</dbReference>
<dbReference type="Pfam" id="PF08282">
    <property type="entry name" value="Hydrolase_3"/>
    <property type="match status" value="1"/>
</dbReference>
<dbReference type="Gene3D" id="1.10.1670.10">
    <property type="entry name" value="Helix-hairpin-Helix base-excision DNA repair enzymes (C-terminal)"/>
    <property type="match status" value="1"/>
</dbReference>
<keyword evidence="5" id="KW-0234">DNA repair</keyword>
<dbReference type="GO" id="GO:0016791">
    <property type="term" value="F:phosphatase activity"/>
    <property type="evidence" value="ECO:0007669"/>
    <property type="project" value="UniProtKB-ARBA"/>
</dbReference>
<dbReference type="SUPFAM" id="SSF55945">
    <property type="entry name" value="TATA-box binding protein-like"/>
    <property type="match status" value="1"/>
</dbReference>
<protein>
    <recommendedName>
        <fullName evidence="2">DNA-(apurinic or apyrimidinic site) lyase</fullName>
        <ecNumber evidence="2">4.2.99.18</ecNumber>
    </recommendedName>
</protein>
<evidence type="ECO:0000313" key="14">
    <source>
        <dbReference type="EMBL" id="RHK34061.1"/>
    </source>
</evidence>
<evidence type="ECO:0000256" key="10">
    <source>
        <dbReference type="SAM" id="MobiDB-lite"/>
    </source>
</evidence>
<evidence type="ECO:0000313" key="13">
    <source>
        <dbReference type="EMBL" id="RGZ79799.1"/>
    </source>
</evidence>
<comment type="similarity">
    <text evidence="1">Belongs to the type-1 OGG1 family.</text>
</comment>
<dbReference type="Proteomes" id="UP000283497">
    <property type="component" value="Unassembled WGS sequence"/>
</dbReference>
<dbReference type="GO" id="GO:0006289">
    <property type="term" value="P:nucleotide-excision repair"/>
    <property type="evidence" value="ECO:0007669"/>
    <property type="project" value="InterPro"/>
</dbReference>
<evidence type="ECO:0000313" key="16">
    <source>
        <dbReference type="Proteomes" id="UP000283497"/>
    </source>
</evidence>
<evidence type="ECO:0000259" key="11">
    <source>
        <dbReference type="SMART" id="SM00478"/>
    </source>
</evidence>
<organism evidence="12 15">
    <name type="scientific">Anaerobutyricum hallii</name>
    <dbReference type="NCBI Taxonomy" id="39488"/>
    <lineage>
        <taxon>Bacteria</taxon>
        <taxon>Bacillati</taxon>
        <taxon>Bacillota</taxon>
        <taxon>Clostridia</taxon>
        <taxon>Lachnospirales</taxon>
        <taxon>Lachnospiraceae</taxon>
        <taxon>Anaerobutyricum</taxon>
    </lineage>
</organism>
<dbReference type="PANTHER" id="PTHR10242">
    <property type="entry name" value="8-OXOGUANINE DNA GLYCOSYLASE"/>
    <property type="match status" value="1"/>
</dbReference>
<dbReference type="EMBL" id="QSEP01000100">
    <property type="protein sequence ID" value="RGZ79799.1"/>
    <property type="molecule type" value="Genomic_DNA"/>
</dbReference>
<reference evidence="12 15" key="1">
    <citation type="submission" date="2015-09" db="EMBL/GenBank/DDBJ databases">
        <authorList>
            <consortium name="Pathogen Informatics"/>
        </authorList>
    </citation>
    <scope>NUCLEOTIDE SEQUENCE [LARGE SCALE GENOMIC DNA]</scope>
    <source>
        <strain evidence="12 15">2789STDY5834835</strain>
    </source>
</reference>
<dbReference type="InterPro" id="IPR023170">
    <property type="entry name" value="HhH_base_excis_C"/>
</dbReference>
<dbReference type="Gene3D" id="3.40.50.1000">
    <property type="entry name" value="HAD superfamily/HAD-like"/>
    <property type="match status" value="2"/>
</dbReference>
<feature type="region of interest" description="Disordered" evidence="10">
    <location>
        <begin position="294"/>
        <end position="345"/>
    </location>
</feature>
<dbReference type="Proteomes" id="UP000286561">
    <property type="component" value="Unassembled WGS sequence"/>
</dbReference>
<evidence type="ECO:0000313" key="15">
    <source>
        <dbReference type="Proteomes" id="UP000095679"/>
    </source>
</evidence>
<evidence type="ECO:0000256" key="7">
    <source>
        <dbReference type="ARBA" id="ARBA00023268"/>
    </source>
</evidence>
<evidence type="ECO:0000313" key="17">
    <source>
        <dbReference type="Proteomes" id="UP000286561"/>
    </source>
</evidence>
<dbReference type="InterPro" id="IPR023214">
    <property type="entry name" value="HAD_sf"/>
</dbReference>
<keyword evidence="7" id="KW-0511">Multifunctional enzyme</keyword>
<dbReference type="GO" id="GO:0008534">
    <property type="term" value="F:oxidized purine nucleobase lesion DNA N-glycosylase activity"/>
    <property type="evidence" value="ECO:0007669"/>
    <property type="project" value="InterPro"/>
</dbReference>
<dbReference type="InterPro" id="IPR036412">
    <property type="entry name" value="HAD-like_sf"/>
</dbReference>
<dbReference type="SUPFAM" id="SSF56784">
    <property type="entry name" value="HAD-like"/>
    <property type="match status" value="1"/>
</dbReference>
<feature type="domain" description="HhH-GPD" evidence="11">
    <location>
        <begin position="115"/>
        <end position="287"/>
    </location>
</feature>
<sequence length="670" mass="77652">MDYIDIFIKNNYINLKQIAESGQCFRWKKMCPGRYFVISDGRAACFFQEKTGIRILCREKDEEYFRRYLDLDIDYGKVIEQIDEKDDFLIGAAQMGRGIRILRQNLWEMIISFIISQRNNIPRIMKSIDALCEKLGEQIVFDYEGEHLVGYTFPSPEVIVGADLSEFKFGYREKYIRQTAENILEGKFDLEEVKDAVDEGKTPEQVKEMLKQLKGVGEKVASCIQLFGLHQLELFPIDTWIAKVEKMYYNGHFPVEKYKDTAGIMQQYLFFRVREDADKRAVLEMKSEVGEKAASKTSFKEEMTEKIDKQTKRKNEISPENNSLEENRLEKSRFKKDKSEEARSEANRYNLSGKMLYVSDLDGTLLNSDALLNEDVPERLNRLIDKGLCFTVATARTYATVNSIVKDVHLTYPMILMNGVMLYDPVSKSCINAEIIERDSVEYILKGRKKFGVTGFAYALSPEISEETLESEIASNLEKNLKSGVASNLKKNSNTGEENQIQKSGRKMATYYEKIATEHMEKFYVERRDVYHKPFSKVEKLEDILEEDIIYFSICYEEEVLRPFYEYLKKDEKLNLNFYKDVYGNGLWYLEISHKNASKYHGVQKLRAMLQPDAITGMGDNLNDIPLFEACDRCCAVGNAHKEVKERAEYVLDTNLNAGVVKFLEEEMMS</sequence>
<keyword evidence="6" id="KW-0456">Lyase</keyword>
<gene>
    <name evidence="14" type="ORF">DW068_14970</name>
    <name evidence="13" type="ORF">DW972_12165</name>
    <name evidence="12" type="ORF">ERS852450_00600</name>
</gene>
<evidence type="ECO:0000256" key="9">
    <source>
        <dbReference type="ARBA" id="ARBA00044632"/>
    </source>
</evidence>
<dbReference type="Gene3D" id="1.10.340.30">
    <property type="entry name" value="Hypothetical protein, domain 2"/>
    <property type="match status" value="1"/>
</dbReference>
<dbReference type="GO" id="GO:0006284">
    <property type="term" value="P:base-excision repair"/>
    <property type="evidence" value="ECO:0007669"/>
    <property type="project" value="InterPro"/>
</dbReference>
<dbReference type="PANTHER" id="PTHR10242:SF2">
    <property type="entry name" value="N-GLYCOSYLASE_DNA LYASE"/>
    <property type="match status" value="1"/>
</dbReference>
<dbReference type="Proteomes" id="UP000095679">
    <property type="component" value="Unassembled WGS sequence"/>
</dbReference>
<evidence type="ECO:0000256" key="8">
    <source>
        <dbReference type="ARBA" id="ARBA00023295"/>
    </source>
</evidence>
<evidence type="ECO:0000256" key="2">
    <source>
        <dbReference type="ARBA" id="ARBA00012720"/>
    </source>
</evidence>
<dbReference type="NCBIfam" id="TIGR01484">
    <property type="entry name" value="HAD-SF-IIB"/>
    <property type="match status" value="1"/>
</dbReference>
<dbReference type="InterPro" id="IPR003265">
    <property type="entry name" value="HhH-GPD_domain"/>
</dbReference>
<feature type="compositionally biased region" description="Basic and acidic residues" evidence="10">
    <location>
        <begin position="325"/>
        <end position="345"/>
    </location>
</feature>